<evidence type="ECO:0000256" key="10">
    <source>
        <dbReference type="ARBA" id="ARBA00022989"/>
    </source>
</evidence>
<sequence>MSADMGFRTAPAKQMGLRHLAGALSYSMGGLRRLMAETAFRHELLGAVAAMGGLALAGAGAGALVGQFVLLCGLFAFEAVNTAIELLVDRVSPEFSAFAQQAKDLGSFSVLAMIVANTAWAGLALWRALAG</sequence>
<evidence type="ECO:0000256" key="6">
    <source>
        <dbReference type="ARBA" id="ARBA00022692"/>
    </source>
</evidence>
<keyword evidence="12 15" id="KW-0472">Membrane</keyword>
<keyword evidence="6 15" id="KW-0812">Transmembrane</keyword>
<evidence type="ECO:0000256" key="15">
    <source>
        <dbReference type="SAM" id="Phobius"/>
    </source>
</evidence>
<dbReference type="InterPro" id="IPR036945">
    <property type="entry name" value="DAGK_sf"/>
</dbReference>
<evidence type="ECO:0000256" key="1">
    <source>
        <dbReference type="ARBA" id="ARBA00004651"/>
    </source>
</evidence>
<evidence type="ECO:0000256" key="7">
    <source>
        <dbReference type="ARBA" id="ARBA00022741"/>
    </source>
</evidence>
<evidence type="ECO:0000313" key="16">
    <source>
        <dbReference type="EMBL" id="SHI56546.1"/>
    </source>
</evidence>
<dbReference type="RefSeq" id="WP_073468979.1">
    <property type="nucleotide sequence ID" value="NZ_FQZC01000001.1"/>
</dbReference>
<dbReference type="PROSITE" id="PS01069">
    <property type="entry name" value="DAGK_PROKAR"/>
    <property type="match status" value="1"/>
</dbReference>
<organism evidence="16 17">
    <name type="scientific">Aureimonas altamirensis DSM 21988</name>
    <dbReference type="NCBI Taxonomy" id="1121026"/>
    <lineage>
        <taxon>Bacteria</taxon>
        <taxon>Pseudomonadati</taxon>
        <taxon>Pseudomonadota</taxon>
        <taxon>Alphaproteobacteria</taxon>
        <taxon>Hyphomicrobiales</taxon>
        <taxon>Aurantimonadaceae</taxon>
        <taxon>Aureimonas</taxon>
    </lineage>
</organism>
<dbReference type="PANTHER" id="PTHR34299">
    <property type="entry name" value="DIACYLGLYCEROL KINASE"/>
    <property type="match status" value="1"/>
</dbReference>
<gene>
    <name evidence="16" type="ORF">SAMN02745911_0527</name>
</gene>
<dbReference type="Proteomes" id="UP000184290">
    <property type="component" value="Unassembled WGS sequence"/>
</dbReference>
<evidence type="ECO:0000256" key="9">
    <source>
        <dbReference type="ARBA" id="ARBA00022840"/>
    </source>
</evidence>
<keyword evidence="11" id="KW-0443">Lipid metabolism</keyword>
<dbReference type="InterPro" id="IPR000829">
    <property type="entry name" value="DAGK"/>
</dbReference>
<evidence type="ECO:0000256" key="11">
    <source>
        <dbReference type="ARBA" id="ARBA00023098"/>
    </source>
</evidence>
<comment type="caution">
    <text evidence="16">The sequence shown here is derived from an EMBL/GenBank/DDBJ whole genome shotgun (WGS) entry which is preliminary data.</text>
</comment>
<evidence type="ECO:0000256" key="13">
    <source>
        <dbReference type="ARBA" id="ARBA00023209"/>
    </source>
</evidence>
<dbReference type="PANTHER" id="PTHR34299:SF1">
    <property type="entry name" value="DIACYLGLYCEROL KINASE"/>
    <property type="match status" value="1"/>
</dbReference>
<keyword evidence="7" id="KW-0547">Nucleotide-binding</keyword>
<keyword evidence="13" id="KW-0594">Phospholipid biosynthesis</keyword>
<evidence type="ECO:0000256" key="12">
    <source>
        <dbReference type="ARBA" id="ARBA00023136"/>
    </source>
</evidence>
<keyword evidence="8 16" id="KW-0418">Kinase</keyword>
<dbReference type="Gene3D" id="1.10.287.3610">
    <property type="match status" value="1"/>
</dbReference>
<dbReference type="GO" id="GO:0016301">
    <property type="term" value="F:kinase activity"/>
    <property type="evidence" value="ECO:0007669"/>
    <property type="project" value="UniProtKB-KW"/>
</dbReference>
<keyword evidence="5" id="KW-0808">Transferase</keyword>
<keyword evidence="17" id="KW-1185">Reference proteome</keyword>
<evidence type="ECO:0000256" key="4">
    <source>
        <dbReference type="ARBA" id="ARBA00022516"/>
    </source>
</evidence>
<comment type="similarity">
    <text evidence="2">Belongs to the bacterial diacylglycerol kinase family.</text>
</comment>
<keyword evidence="3" id="KW-1003">Cell membrane</keyword>
<comment type="subcellular location">
    <subcellularLocation>
        <location evidence="1">Cell membrane</location>
        <topology evidence="1">Multi-pass membrane protein</topology>
    </subcellularLocation>
</comment>
<evidence type="ECO:0000256" key="2">
    <source>
        <dbReference type="ARBA" id="ARBA00005967"/>
    </source>
</evidence>
<dbReference type="Pfam" id="PF01219">
    <property type="entry name" value="DAGK_prokar"/>
    <property type="match status" value="1"/>
</dbReference>
<evidence type="ECO:0000256" key="3">
    <source>
        <dbReference type="ARBA" id="ARBA00022475"/>
    </source>
</evidence>
<reference evidence="16 17" key="1">
    <citation type="submission" date="2016-11" db="EMBL/GenBank/DDBJ databases">
        <authorList>
            <person name="Varghese N."/>
            <person name="Submissions S."/>
        </authorList>
    </citation>
    <scope>NUCLEOTIDE SEQUENCE [LARGE SCALE GENOMIC DNA]</scope>
    <source>
        <strain evidence="16 17">DSM 21988</strain>
    </source>
</reference>
<feature type="transmembrane region" description="Helical" evidence="15">
    <location>
        <begin position="44"/>
        <end position="62"/>
    </location>
</feature>
<evidence type="ECO:0000256" key="5">
    <source>
        <dbReference type="ARBA" id="ARBA00022679"/>
    </source>
</evidence>
<accession>A0ABY1I3S5</accession>
<keyword evidence="4" id="KW-0444">Lipid biosynthesis</keyword>
<proteinExistence type="inferred from homology"/>
<keyword evidence="10 15" id="KW-1133">Transmembrane helix</keyword>
<dbReference type="EMBL" id="FQZC01000001">
    <property type="protein sequence ID" value="SHI56546.1"/>
    <property type="molecule type" value="Genomic_DNA"/>
</dbReference>
<name>A0ABY1I3S5_9HYPH</name>
<evidence type="ECO:0000256" key="14">
    <source>
        <dbReference type="ARBA" id="ARBA00023264"/>
    </source>
</evidence>
<feature type="transmembrane region" description="Helical" evidence="15">
    <location>
        <begin position="108"/>
        <end position="129"/>
    </location>
</feature>
<keyword evidence="14" id="KW-1208">Phospholipid metabolism</keyword>
<keyword evidence="9" id="KW-0067">ATP-binding</keyword>
<evidence type="ECO:0000256" key="8">
    <source>
        <dbReference type="ARBA" id="ARBA00022777"/>
    </source>
</evidence>
<protein>
    <submittedName>
        <fullName evidence="16">Diacylglycerol kinase (ATP)</fullName>
    </submittedName>
</protein>
<evidence type="ECO:0000313" key="17">
    <source>
        <dbReference type="Proteomes" id="UP000184290"/>
    </source>
</evidence>